<dbReference type="InterPro" id="IPR024930">
    <property type="entry name" value="Skp_dom_sf"/>
</dbReference>
<keyword evidence="2 4" id="KW-0732">Signal</keyword>
<dbReference type="eggNOG" id="COG2825">
    <property type="taxonomic scope" value="Bacteria"/>
</dbReference>
<proteinExistence type="inferred from homology"/>
<evidence type="ECO:0000256" key="1">
    <source>
        <dbReference type="ARBA" id="ARBA00009091"/>
    </source>
</evidence>
<dbReference type="RefSeq" id="WP_036119025.1">
    <property type="nucleotide sequence ID" value="NZ_BMET01000002.1"/>
</dbReference>
<comment type="caution">
    <text evidence="5">The sequence shown here is derived from an EMBL/GenBank/DDBJ whole genome shotgun (WGS) entry which is preliminary data.</text>
</comment>
<dbReference type="Pfam" id="PF03938">
    <property type="entry name" value="OmpH"/>
    <property type="match status" value="1"/>
</dbReference>
<reference evidence="5 6" key="1">
    <citation type="journal article" date="2014" name="Genome Announc.">
        <title>Draft Genome Sequence of the Algicidal Bacterium Mangrovimonas yunxiaonensis Strain LY01.</title>
        <authorList>
            <person name="Li Y."/>
            <person name="Zhu H."/>
            <person name="Li C."/>
            <person name="Zhang H."/>
            <person name="Chen Z."/>
            <person name="Zheng W."/>
            <person name="Xu H."/>
            <person name="Zheng T."/>
        </authorList>
    </citation>
    <scope>NUCLEOTIDE SEQUENCE [LARGE SCALE GENOMIC DNA]</scope>
    <source>
        <strain evidence="5 6">LY01</strain>
    </source>
</reference>
<dbReference type="PANTHER" id="PTHR35089">
    <property type="entry name" value="CHAPERONE PROTEIN SKP"/>
    <property type="match status" value="1"/>
</dbReference>
<reference evidence="6" key="2">
    <citation type="submission" date="2014-07" db="EMBL/GenBank/DDBJ databases">
        <title>Genome sequence of Mangrovimonas yunxiaonensis.</title>
        <authorList>
            <person name="Li Y."/>
            <person name="Zheng T."/>
        </authorList>
    </citation>
    <scope>NUCLEOTIDE SEQUENCE [LARGE SCALE GENOMIC DNA]</scope>
    <source>
        <strain evidence="6">LY01</strain>
    </source>
</reference>
<feature type="signal peptide" evidence="4">
    <location>
        <begin position="1"/>
        <end position="23"/>
    </location>
</feature>
<dbReference type="Proteomes" id="UP000028521">
    <property type="component" value="Unassembled WGS sequence"/>
</dbReference>
<dbReference type="GO" id="GO:0005829">
    <property type="term" value="C:cytosol"/>
    <property type="evidence" value="ECO:0007669"/>
    <property type="project" value="TreeGrafter"/>
</dbReference>
<evidence type="ECO:0000313" key="5">
    <source>
        <dbReference type="EMBL" id="KFB01850.1"/>
    </source>
</evidence>
<dbReference type="STRING" id="1197477.IA57_02970"/>
<dbReference type="InterPro" id="IPR005632">
    <property type="entry name" value="Chaperone_Skp"/>
</dbReference>
<name>A0A084TMB4_9FLAO</name>
<dbReference type="EMBL" id="JPFK01000003">
    <property type="protein sequence ID" value="KFB01850.1"/>
    <property type="molecule type" value="Genomic_DNA"/>
</dbReference>
<feature type="coiled-coil region" evidence="3">
    <location>
        <begin position="57"/>
        <end position="113"/>
    </location>
</feature>
<evidence type="ECO:0000313" key="6">
    <source>
        <dbReference type="Proteomes" id="UP000028521"/>
    </source>
</evidence>
<dbReference type="GO" id="GO:0051082">
    <property type="term" value="F:unfolded protein binding"/>
    <property type="evidence" value="ECO:0007669"/>
    <property type="project" value="InterPro"/>
</dbReference>
<accession>A0A084TMB4</accession>
<evidence type="ECO:0000256" key="3">
    <source>
        <dbReference type="SAM" id="Coils"/>
    </source>
</evidence>
<dbReference type="AlphaFoldDB" id="A0A084TMB4"/>
<keyword evidence="6" id="KW-1185">Reference proteome</keyword>
<gene>
    <name evidence="5" type="ORF">IA57_02970</name>
</gene>
<dbReference type="Gene3D" id="3.30.910.20">
    <property type="entry name" value="Skp domain"/>
    <property type="match status" value="1"/>
</dbReference>
<keyword evidence="3" id="KW-0175">Coiled coil</keyword>
<dbReference type="PANTHER" id="PTHR35089:SF1">
    <property type="entry name" value="CHAPERONE PROTEIN SKP"/>
    <property type="match status" value="1"/>
</dbReference>
<dbReference type="OrthoDB" id="1524711at2"/>
<comment type="similarity">
    <text evidence="1">Belongs to the Skp family.</text>
</comment>
<dbReference type="SUPFAM" id="SSF111384">
    <property type="entry name" value="OmpH-like"/>
    <property type="match status" value="1"/>
</dbReference>
<evidence type="ECO:0000256" key="2">
    <source>
        <dbReference type="ARBA" id="ARBA00022729"/>
    </source>
</evidence>
<evidence type="ECO:0000256" key="4">
    <source>
        <dbReference type="SAM" id="SignalP"/>
    </source>
</evidence>
<organism evidence="5 6">
    <name type="scientific">Mangrovimonas yunxiaonensis</name>
    <dbReference type="NCBI Taxonomy" id="1197477"/>
    <lineage>
        <taxon>Bacteria</taxon>
        <taxon>Pseudomonadati</taxon>
        <taxon>Bacteroidota</taxon>
        <taxon>Flavobacteriia</taxon>
        <taxon>Flavobacteriales</taxon>
        <taxon>Flavobacteriaceae</taxon>
        <taxon>Mangrovimonas</taxon>
    </lineage>
</organism>
<dbReference type="GO" id="GO:0050821">
    <property type="term" value="P:protein stabilization"/>
    <property type="evidence" value="ECO:0007669"/>
    <property type="project" value="TreeGrafter"/>
</dbReference>
<sequence>MKNFKTLLFTTALFIGTMAFAQAQSKVAHINAQELISLMPATKAAEAEIEKLGKTYEADIQSMITEYQNKAKQYEAEVDTKTDEENQKRGLELQTMQQNIQQYRGQAQQDMQKKELDLLKPITEKAKAAILKVARAQGFEYVLDSTQGGGVIMADGKNLLDDVKKELGF</sequence>
<feature type="chain" id="PRO_5001782771" evidence="4">
    <location>
        <begin position="24"/>
        <end position="169"/>
    </location>
</feature>
<protein>
    <submittedName>
        <fullName evidence="5">Membrane protein</fullName>
    </submittedName>
</protein>
<dbReference type="SMART" id="SM00935">
    <property type="entry name" value="OmpH"/>
    <property type="match status" value="1"/>
</dbReference>